<feature type="transmembrane region" description="Helical" evidence="1">
    <location>
        <begin position="217"/>
        <end position="236"/>
    </location>
</feature>
<dbReference type="Proteomes" id="UP000192772">
    <property type="component" value="Unassembled WGS sequence"/>
</dbReference>
<feature type="transmembrane region" description="Helical" evidence="1">
    <location>
        <begin position="66"/>
        <end position="86"/>
    </location>
</feature>
<feature type="transmembrane region" description="Helical" evidence="1">
    <location>
        <begin position="20"/>
        <end position="45"/>
    </location>
</feature>
<feature type="transmembrane region" description="Helical" evidence="1">
    <location>
        <begin position="248"/>
        <end position="269"/>
    </location>
</feature>
<feature type="transmembrane region" description="Helical" evidence="1">
    <location>
        <begin position="344"/>
        <end position="366"/>
    </location>
</feature>
<feature type="transmembrane region" description="Helical" evidence="1">
    <location>
        <begin position="372"/>
        <end position="391"/>
    </location>
</feature>
<dbReference type="InterPro" id="IPR036259">
    <property type="entry name" value="MFS_trans_sf"/>
</dbReference>
<sequence>MLLTQGTFYTTGMQLANIAVVLPFICAHHGNLLAAALVFPAYSLGAILGNSISPVVLERSRHLRHLVLVATSLTTAALLMVNGLAAVTGSRIGPIFLTTSVALGIASGISKIAFSDVLSSKLNEIRRGDLILNQSAVGAVVAILAAVMLLPILESKDPLTGHIDLLWLGTAGLVAAAVTSIFIGPIHSHSARAARRLREIYREGLSIARSHDWFRRYVAVQLLFVPISLGATFYSLHTAEDHADDAGTLHILVIATSAGLIVGAVLWSFVHRSRFAARGMLVASVLVSSSAAVLCIVGEAIDAWSEPWMHGVVILMATVANQAILTAATTWINIFATEHQRATLMGFSAVLVAIATAALGAVLGGIAQGSSAIWPVVIVLLLNLAALPAALRAPMRA</sequence>
<accession>A0A1X0DAH6</accession>
<protein>
    <recommendedName>
        <fullName evidence="4">MFS transporter</fullName>
    </recommendedName>
</protein>
<gene>
    <name evidence="2" type="ORF">BST23_00385</name>
</gene>
<reference evidence="2 3" key="1">
    <citation type="submission" date="2017-02" db="EMBL/GenBank/DDBJ databases">
        <title>The new phylogeny of genus Mycobacterium.</title>
        <authorList>
            <person name="Tortoli E."/>
            <person name="Trovato A."/>
            <person name="Cirillo D.M."/>
        </authorList>
    </citation>
    <scope>NUCLEOTIDE SEQUENCE [LARGE SCALE GENOMIC DNA]</scope>
    <source>
        <strain evidence="2 3">FI-09383</strain>
    </source>
</reference>
<feature type="transmembrane region" description="Helical" evidence="1">
    <location>
        <begin position="92"/>
        <end position="114"/>
    </location>
</feature>
<feature type="transmembrane region" description="Helical" evidence="1">
    <location>
        <begin position="281"/>
        <end position="301"/>
    </location>
</feature>
<name>A0A1A0R3H4_9MYCO</name>
<accession>A0A1A0R3H4</accession>
<dbReference type="EMBL" id="MVHP01000001">
    <property type="protein sequence ID" value="ORA69162.1"/>
    <property type="molecule type" value="Genomic_DNA"/>
</dbReference>
<evidence type="ECO:0000256" key="1">
    <source>
        <dbReference type="SAM" id="Phobius"/>
    </source>
</evidence>
<organism evidence="2 3">
    <name type="scientific">Mycolicibacterium elephantis</name>
    <dbReference type="NCBI Taxonomy" id="81858"/>
    <lineage>
        <taxon>Bacteria</taxon>
        <taxon>Bacillati</taxon>
        <taxon>Actinomycetota</taxon>
        <taxon>Actinomycetes</taxon>
        <taxon>Mycobacteriales</taxon>
        <taxon>Mycobacteriaceae</taxon>
        <taxon>Mycolicibacterium</taxon>
    </lineage>
</organism>
<dbReference type="SUPFAM" id="SSF103473">
    <property type="entry name" value="MFS general substrate transporter"/>
    <property type="match status" value="1"/>
</dbReference>
<comment type="caution">
    <text evidence="2">The sequence shown here is derived from an EMBL/GenBank/DDBJ whole genome shotgun (WGS) entry which is preliminary data.</text>
</comment>
<keyword evidence="1" id="KW-1133">Transmembrane helix</keyword>
<feature type="transmembrane region" description="Helical" evidence="1">
    <location>
        <begin position="165"/>
        <end position="186"/>
    </location>
</feature>
<feature type="transmembrane region" description="Helical" evidence="1">
    <location>
        <begin position="135"/>
        <end position="153"/>
    </location>
</feature>
<feature type="transmembrane region" description="Helical" evidence="1">
    <location>
        <begin position="307"/>
        <end position="332"/>
    </location>
</feature>
<evidence type="ECO:0000313" key="3">
    <source>
        <dbReference type="Proteomes" id="UP000192772"/>
    </source>
</evidence>
<evidence type="ECO:0000313" key="2">
    <source>
        <dbReference type="EMBL" id="ORA69162.1"/>
    </source>
</evidence>
<evidence type="ECO:0008006" key="4">
    <source>
        <dbReference type="Google" id="ProtNLM"/>
    </source>
</evidence>
<keyword evidence="1" id="KW-0472">Membrane</keyword>
<dbReference type="AlphaFoldDB" id="A0A1A0R3H4"/>
<dbReference type="Gene3D" id="1.20.1250.20">
    <property type="entry name" value="MFS general substrate transporter like domains"/>
    <property type="match status" value="1"/>
</dbReference>
<dbReference type="STRING" id="81858.BST23_00385"/>
<keyword evidence="1" id="KW-0812">Transmembrane</keyword>
<proteinExistence type="predicted"/>